<dbReference type="SMART" id="SM01043">
    <property type="entry name" value="BTAD"/>
    <property type="match status" value="1"/>
</dbReference>
<evidence type="ECO:0000256" key="6">
    <source>
        <dbReference type="SAM" id="MobiDB-lite"/>
    </source>
</evidence>
<evidence type="ECO:0000256" key="2">
    <source>
        <dbReference type="ARBA" id="ARBA00023015"/>
    </source>
</evidence>
<keyword evidence="7" id="KW-0472">Membrane</keyword>
<dbReference type="SUPFAM" id="SSF81585">
    <property type="entry name" value="PsbU/PolX domain-like"/>
    <property type="match status" value="1"/>
</dbReference>
<evidence type="ECO:0000313" key="9">
    <source>
        <dbReference type="EMBL" id="BCJ44790.1"/>
    </source>
</evidence>
<feature type="transmembrane region" description="Helical" evidence="7">
    <location>
        <begin position="296"/>
        <end position="321"/>
    </location>
</feature>
<dbReference type="Pfam" id="PF03704">
    <property type="entry name" value="BTAD"/>
    <property type="match status" value="1"/>
</dbReference>
<feature type="domain" description="OmpR/PhoB-type" evidence="8">
    <location>
        <begin position="1"/>
        <end position="93"/>
    </location>
</feature>
<dbReference type="Proteomes" id="UP000676967">
    <property type="component" value="Chromosome"/>
</dbReference>
<keyword evidence="10" id="KW-1185">Reference proteome</keyword>
<feature type="transmembrane region" description="Helical" evidence="7">
    <location>
        <begin position="368"/>
        <end position="389"/>
    </location>
</feature>
<keyword evidence="2" id="KW-0805">Transcription regulation</keyword>
<evidence type="ECO:0000256" key="3">
    <source>
        <dbReference type="ARBA" id="ARBA00023125"/>
    </source>
</evidence>
<dbReference type="InterPro" id="IPR011990">
    <property type="entry name" value="TPR-like_helical_dom_sf"/>
</dbReference>
<dbReference type="Gene3D" id="1.25.40.10">
    <property type="entry name" value="Tetratricopeptide repeat domain"/>
    <property type="match status" value="1"/>
</dbReference>
<dbReference type="SUPFAM" id="SSF48452">
    <property type="entry name" value="TPR-like"/>
    <property type="match status" value="1"/>
</dbReference>
<dbReference type="Pfam" id="PF00486">
    <property type="entry name" value="Trans_reg_C"/>
    <property type="match status" value="1"/>
</dbReference>
<dbReference type="InterPro" id="IPR001867">
    <property type="entry name" value="OmpR/PhoB-type_DNA-bd"/>
</dbReference>
<dbReference type="PANTHER" id="PTHR35807">
    <property type="entry name" value="TRANSCRIPTIONAL REGULATOR REDD-RELATED"/>
    <property type="match status" value="1"/>
</dbReference>
<dbReference type="SUPFAM" id="SSF46894">
    <property type="entry name" value="C-terminal effector domain of the bipartite response regulators"/>
    <property type="match status" value="1"/>
</dbReference>
<evidence type="ECO:0000256" key="7">
    <source>
        <dbReference type="SAM" id="Phobius"/>
    </source>
</evidence>
<protein>
    <recommendedName>
        <fullName evidence="8">OmpR/PhoB-type domain-containing protein</fullName>
    </recommendedName>
</protein>
<dbReference type="SMART" id="SM00862">
    <property type="entry name" value="Trans_reg_C"/>
    <property type="match status" value="1"/>
</dbReference>
<keyword evidence="7" id="KW-0812">Transmembrane</keyword>
<dbReference type="InterPro" id="IPR036388">
    <property type="entry name" value="WH-like_DNA-bd_sf"/>
</dbReference>
<dbReference type="InterPro" id="IPR005158">
    <property type="entry name" value="BTAD"/>
</dbReference>
<feature type="DNA-binding region" description="OmpR/PhoB-type" evidence="5">
    <location>
        <begin position="1"/>
        <end position="93"/>
    </location>
</feature>
<proteinExistence type="inferred from homology"/>
<evidence type="ECO:0000256" key="5">
    <source>
        <dbReference type="PROSITE-ProRule" id="PRU01091"/>
    </source>
</evidence>
<dbReference type="Gene3D" id="1.10.10.10">
    <property type="entry name" value="Winged helix-like DNA-binding domain superfamily/Winged helix DNA-binding domain"/>
    <property type="match status" value="1"/>
</dbReference>
<dbReference type="Pfam" id="PF12836">
    <property type="entry name" value="HHH_3"/>
    <property type="match status" value="1"/>
</dbReference>
<dbReference type="PANTHER" id="PTHR35807:SF1">
    <property type="entry name" value="TRANSCRIPTIONAL REGULATOR REDD"/>
    <property type="match status" value="1"/>
</dbReference>
<name>A0ABM7LZR1_9ACTN</name>
<gene>
    <name evidence="9" type="ORF">Aiant_54470</name>
</gene>
<keyword evidence="7" id="KW-1133">Transmembrane helix</keyword>
<dbReference type="Gene3D" id="1.10.150.320">
    <property type="entry name" value="Photosystem II 12 kDa extrinsic protein"/>
    <property type="match status" value="1"/>
</dbReference>
<evidence type="ECO:0000256" key="1">
    <source>
        <dbReference type="ARBA" id="ARBA00005820"/>
    </source>
</evidence>
<comment type="similarity">
    <text evidence="1">Belongs to the AfsR/DnrI/RedD regulatory family.</text>
</comment>
<feature type="transmembrane region" description="Helical" evidence="7">
    <location>
        <begin position="328"/>
        <end position="348"/>
    </location>
</feature>
<evidence type="ECO:0000259" key="8">
    <source>
        <dbReference type="PROSITE" id="PS51755"/>
    </source>
</evidence>
<feature type="region of interest" description="Disordered" evidence="6">
    <location>
        <begin position="245"/>
        <end position="284"/>
    </location>
</feature>
<dbReference type="CDD" id="cd15831">
    <property type="entry name" value="BTAD"/>
    <property type="match status" value="1"/>
</dbReference>
<feature type="compositionally biased region" description="Pro residues" evidence="6">
    <location>
        <begin position="248"/>
        <end position="283"/>
    </location>
</feature>
<keyword evidence="3 5" id="KW-0238">DNA-binding</keyword>
<dbReference type="RefSeq" id="WP_189329624.1">
    <property type="nucleotide sequence ID" value="NZ_AP023356.1"/>
</dbReference>
<organism evidence="9 10">
    <name type="scientific">Actinoplanes ianthinogenes</name>
    <dbReference type="NCBI Taxonomy" id="122358"/>
    <lineage>
        <taxon>Bacteria</taxon>
        <taxon>Bacillati</taxon>
        <taxon>Actinomycetota</taxon>
        <taxon>Actinomycetes</taxon>
        <taxon>Micromonosporales</taxon>
        <taxon>Micromonosporaceae</taxon>
        <taxon>Actinoplanes</taxon>
    </lineage>
</organism>
<dbReference type="PROSITE" id="PS51755">
    <property type="entry name" value="OMPR_PHOB"/>
    <property type="match status" value="1"/>
</dbReference>
<dbReference type="InterPro" id="IPR051677">
    <property type="entry name" value="AfsR-DnrI-RedD_regulator"/>
</dbReference>
<dbReference type="InterPro" id="IPR016032">
    <property type="entry name" value="Sig_transdc_resp-reg_C-effctor"/>
</dbReference>
<keyword evidence="4" id="KW-0804">Transcription</keyword>
<evidence type="ECO:0000313" key="10">
    <source>
        <dbReference type="Proteomes" id="UP000676967"/>
    </source>
</evidence>
<reference evidence="9 10" key="1">
    <citation type="submission" date="2020-08" db="EMBL/GenBank/DDBJ databases">
        <title>Whole genome shotgun sequence of Actinoplanes ianthinogenes NBRC 13996.</title>
        <authorList>
            <person name="Komaki H."/>
            <person name="Tamura T."/>
        </authorList>
    </citation>
    <scope>NUCLEOTIDE SEQUENCE [LARGE SCALE GENOMIC DNA]</scope>
    <source>
        <strain evidence="9 10">NBRC 13996</strain>
    </source>
</reference>
<dbReference type="EMBL" id="AP023356">
    <property type="protein sequence ID" value="BCJ44790.1"/>
    <property type="molecule type" value="Genomic_DNA"/>
</dbReference>
<sequence length="496" mass="53876">MEPETRFEILGPLRAFRGPDPVDLGPAKQRAVLAVLLLSPGKPVPTTRIVDAVWGADPPENGANVVQKYVAGLRRALGRERLTLSAGGYTLAIGADALDAEVFRAALARAGTEQRAGRADQAAETVRAGLALWHGDALDGLTGPIFETARAALAEDRASAWELWAEIRLAHGDDAGLVGELTRLTHDFPLREGLRAQLMLALHRAGRQAEALAVFRDTREFFLDELGAEPGERMQEVHRRILRGELEQPPPPDPVSPAPYTPTSPPPVSPPPVSPAPVSPPFSPTMLQPQRGHARWLEIVAAGAAPFLTCGVAAWVYFLYAAIQRGRWYHYVVAGAYFAMLPWIVMWFEIDPSPIDSDTTTAAEGVAVSSWLLLWLGSTVHGVILAVQGGDTRSARTRRDLARRFAAIDPAAAVQAGIGRPDLLRYLDDGGLVDVNNAPPHELTRVPGISPAEAHRIGMDRHYNGPYRQPADLVSRGVLTQRQLRRAESWLICLGW</sequence>
<evidence type="ECO:0000256" key="4">
    <source>
        <dbReference type="ARBA" id="ARBA00023163"/>
    </source>
</evidence>
<accession>A0ABM7LZR1</accession>